<evidence type="ECO:0000256" key="1">
    <source>
        <dbReference type="ARBA" id="ARBA00022491"/>
    </source>
</evidence>
<sequence>MGISFHLKTLGTVSIELLSPYHKESIEKFDCGREEQDEFIKSRAWEEYTRGFSTVYLIVRDNKLVAYFSLSPFSIRKRDIAKDSRKGLLQDTGFSELPYSAIPMILLGQYGVDKEYQGKGVGSEILKEIIIPIALEKALSLGGLGLVLHTYEDVVGFYRKQEYDGRNFEVIHVGKGDEKTYMLAYWFVHLIRVEREEDFE</sequence>
<dbReference type="Pfam" id="PF00583">
    <property type="entry name" value="Acetyltransf_1"/>
    <property type="match status" value="1"/>
</dbReference>
<gene>
    <name evidence="7" type="ORF">ENL40_03575</name>
</gene>
<proteinExistence type="predicted"/>
<dbReference type="InterPro" id="IPR016181">
    <property type="entry name" value="Acyl_CoA_acyltransferase"/>
</dbReference>
<dbReference type="Proteomes" id="UP000886217">
    <property type="component" value="Unassembled WGS sequence"/>
</dbReference>
<dbReference type="AlphaFoldDB" id="A0A7C5NV22"/>
<keyword evidence="4" id="KW-0012">Acyltransferase</keyword>
<keyword evidence="2" id="KW-1277">Toxin-antitoxin system</keyword>
<comment type="caution">
    <text evidence="7">The sequence shown here is derived from an EMBL/GenBank/DDBJ whole genome shotgun (WGS) entry which is preliminary data.</text>
</comment>
<dbReference type="SUPFAM" id="SSF55729">
    <property type="entry name" value="Acyl-CoA N-acyltransferases (Nat)"/>
    <property type="match status" value="1"/>
</dbReference>
<accession>A0A7C5NV22</accession>
<keyword evidence="1" id="KW-0678">Repressor</keyword>
<evidence type="ECO:0000256" key="5">
    <source>
        <dbReference type="ARBA" id="ARBA00049880"/>
    </source>
</evidence>
<dbReference type="Gene3D" id="3.40.630.30">
    <property type="match status" value="1"/>
</dbReference>
<dbReference type="PROSITE" id="PS51186">
    <property type="entry name" value="GNAT"/>
    <property type="match status" value="1"/>
</dbReference>
<evidence type="ECO:0000313" key="7">
    <source>
        <dbReference type="EMBL" id="HHI00544.1"/>
    </source>
</evidence>
<protein>
    <submittedName>
        <fullName evidence="7">N-acetyltransferase</fullName>
    </submittedName>
</protein>
<name>A0A7C5NV22_THELI</name>
<evidence type="ECO:0000256" key="4">
    <source>
        <dbReference type="ARBA" id="ARBA00023315"/>
    </source>
</evidence>
<evidence type="ECO:0000256" key="2">
    <source>
        <dbReference type="ARBA" id="ARBA00022649"/>
    </source>
</evidence>
<keyword evidence="3" id="KW-0808">Transferase</keyword>
<evidence type="ECO:0000259" key="6">
    <source>
        <dbReference type="PROSITE" id="PS51186"/>
    </source>
</evidence>
<dbReference type="InterPro" id="IPR000182">
    <property type="entry name" value="GNAT_dom"/>
</dbReference>
<dbReference type="EMBL" id="DRTU01000155">
    <property type="protein sequence ID" value="HHI00544.1"/>
    <property type="molecule type" value="Genomic_DNA"/>
</dbReference>
<reference evidence="7" key="1">
    <citation type="journal article" date="2020" name="mSystems">
        <title>Genome- and Community-Level Interaction Insights into Carbon Utilization and Element Cycling Functions of Hydrothermarchaeota in Hydrothermal Sediment.</title>
        <authorList>
            <person name="Zhou Z."/>
            <person name="Liu Y."/>
            <person name="Xu W."/>
            <person name="Pan J."/>
            <person name="Luo Z.H."/>
            <person name="Li M."/>
        </authorList>
    </citation>
    <scope>NUCLEOTIDE SEQUENCE [LARGE SCALE GENOMIC DNA]</scope>
    <source>
        <strain evidence="7">HyVt-93</strain>
    </source>
</reference>
<organism evidence="7">
    <name type="scientific">Thermococcus litoralis</name>
    <dbReference type="NCBI Taxonomy" id="2265"/>
    <lineage>
        <taxon>Archaea</taxon>
        <taxon>Methanobacteriati</taxon>
        <taxon>Methanobacteriota</taxon>
        <taxon>Thermococci</taxon>
        <taxon>Thermococcales</taxon>
        <taxon>Thermococcaceae</taxon>
        <taxon>Thermococcus</taxon>
    </lineage>
</organism>
<comment type="catalytic activity">
    <reaction evidence="5">
        <text>glycyl-tRNA(Gly) + acetyl-CoA = N-acetylglycyl-tRNA(Gly) + CoA + H(+)</text>
        <dbReference type="Rhea" id="RHEA:81867"/>
        <dbReference type="Rhea" id="RHEA-COMP:9683"/>
        <dbReference type="Rhea" id="RHEA-COMP:19766"/>
        <dbReference type="ChEBI" id="CHEBI:15378"/>
        <dbReference type="ChEBI" id="CHEBI:57287"/>
        <dbReference type="ChEBI" id="CHEBI:57288"/>
        <dbReference type="ChEBI" id="CHEBI:78522"/>
        <dbReference type="ChEBI" id="CHEBI:232036"/>
    </reaction>
</comment>
<dbReference type="CDD" id="cd04301">
    <property type="entry name" value="NAT_SF"/>
    <property type="match status" value="1"/>
</dbReference>
<dbReference type="PANTHER" id="PTHR36449">
    <property type="entry name" value="ACETYLTRANSFERASE-RELATED"/>
    <property type="match status" value="1"/>
</dbReference>
<evidence type="ECO:0000256" key="3">
    <source>
        <dbReference type="ARBA" id="ARBA00022679"/>
    </source>
</evidence>
<feature type="domain" description="N-acetyltransferase" evidence="6">
    <location>
        <begin position="13"/>
        <end position="192"/>
    </location>
</feature>
<dbReference type="PANTHER" id="PTHR36449:SF1">
    <property type="entry name" value="ACETYLTRANSFERASE"/>
    <property type="match status" value="1"/>
</dbReference>
<dbReference type="GO" id="GO:0016747">
    <property type="term" value="F:acyltransferase activity, transferring groups other than amino-acyl groups"/>
    <property type="evidence" value="ECO:0007669"/>
    <property type="project" value="InterPro"/>
</dbReference>